<keyword evidence="1" id="KW-0732">Signal</keyword>
<reference evidence="2 3" key="1">
    <citation type="submission" date="2019-10" db="EMBL/GenBank/DDBJ databases">
        <title>Assembly and Annotation for the nematode Trichostrongylus colubriformis.</title>
        <authorList>
            <person name="Martin J."/>
        </authorList>
    </citation>
    <scope>NUCLEOTIDE SEQUENCE [LARGE SCALE GENOMIC DNA]</scope>
    <source>
        <strain evidence="2">G859</strain>
        <tissue evidence="2">Whole worm</tissue>
    </source>
</reference>
<feature type="chain" id="PRO_5043006312" description="Secreted protein" evidence="1">
    <location>
        <begin position="19"/>
        <end position="115"/>
    </location>
</feature>
<protein>
    <recommendedName>
        <fullName evidence="4">Secreted protein</fullName>
    </recommendedName>
</protein>
<evidence type="ECO:0000313" key="2">
    <source>
        <dbReference type="EMBL" id="KAK5986296.1"/>
    </source>
</evidence>
<gene>
    <name evidence="2" type="ORF">GCK32_014600</name>
</gene>
<keyword evidence="3" id="KW-1185">Reference proteome</keyword>
<dbReference type="AlphaFoldDB" id="A0AAN8IUD7"/>
<organism evidence="2 3">
    <name type="scientific">Trichostrongylus colubriformis</name>
    <name type="common">Black scour worm</name>
    <dbReference type="NCBI Taxonomy" id="6319"/>
    <lineage>
        <taxon>Eukaryota</taxon>
        <taxon>Metazoa</taxon>
        <taxon>Ecdysozoa</taxon>
        <taxon>Nematoda</taxon>
        <taxon>Chromadorea</taxon>
        <taxon>Rhabditida</taxon>
        <taxon>Rhabditina</taxon>
        <taxon>Rhabditomorpha</taxon>
        <taxon>Strongyloidea</taxon>
        <taxon>Trichostrongylidae</taxon>
        <taxon>Trichostrongylus</taxon>
    </lineage>
</organism>
<sequence length="115" mass="13036">MILISAAFFLLVVPYMMGEECCKIDNTANGKLEELKRKLGQYVRGQYALGGDQKLPSNATVTVCTFNMAGKVQSFAVNVTTAHEKDFFHVRSSPRMWSFKAIEQAEYEKFMNCHQ</sequence>
<evidence type="ECO:0000256" key="1">
    <source>
        <dbReference type="SAM" id="SignalP"/>
    </source>
</evidence>
<evidence type="ECO:0000313" key="3">
    <source>
        <dbReference type="Proteomes" id="UP001331761"/>
    </source>
</evidence>
<feature type="signal peptide" evidence="1">
    <location>
        <begin position="1"/>
        <end position="18"/>
    </location>
</feature>
<dbReference type="Proteomes" id="UP001331761">
    <property type="component" value="Unassembled WGS sequence"/>
</dbReference>
<evidence type="ECO:0008006" key="4">
    <source>
        <dbReference type="Google" id="ProtNLM"/>
    </source>
</evidence>
<accession>A0AAN8IUD7</accession>
<name>A0AAN8IUD7_TRICO</name>
<comment type="caution">
    <text evidence="2">The sequence shown here is derived from an EMBL/GenBank/DDBJ whole genome shotgun (WGS) entry which is preliminary data.</text>
</comment>
<dbReference type="EMBL" id="WIXE01000754">
    <property type="protein sequence ID" value="KAK5986296.1"/>
    <property type="molecule type" value="Genomic_DNA"/>
</dbReference>
<proteinExistence type="predicted"/>